<accession>A0A2N9Y0F7</accession>
<sequence>MIQQISFLRDSLERGETHFSHSEIETQLSVLESVKDYAQKSGFESTTQSVADDDALLADVLNNPENLTPFAVRSIPEDLKNEISLTDTDKFEIDVLNLIDKAKNKRISLNNLLIALRITTGITYTRTILNNRLYRMVKKDMLFSVPGRKGLYTTNRDVQHELNNEENKDIVFEDEVDMDLLK</sequence>
<evidence type="ECO:0000313" key="1">
    <source>
        <dbReference type="EMBL" id="PIT58245.1"/>
    </source>
</evidence>
<evidence type="ECO:0000313" key="2">
    <source>
        <dbReference type="Proteomes" id="UP000229434"/>
    </source>
</evidence>
<proteinExistence type="predicted"/>
<dbReference type="Proteomes" id="UP000229434">
    <property type="component" value="Unassembled WGS sequence"/>
</dbReference>
<name>A0A2N9Y0F7_9NEIS</name>
<organism evidence="1 2">
    <name type="scientific">Snodgrassella alvi</name>
    <dbReference type="NCBI Taxonomy" id="1196083"/>
    <lineage>
        <taxon>Bacteria</taxon>
        <taxon>Pseudomonadati</taxon>
        <taxon>Pseudomonadota</taxon>
        <taxon>Betaproteobacteria</taxon>
        <taxon>Neisseriales</taxon>
        <taxon>Neisseriaceae</taxon>
        <taxon>Snodgrassella</taxon>
    </lineage>
</organism>
<gene>
    <name evidence="1" type="ORF">BHC49_02215</name>
</gene>
<comment type="caution">
    <text evidence="1">The sequence shown here is derived from an EMBL/GenBank/DDBJ whole genome shotgun (WGS) entry which is preliminary data.</text>
</comment>
<dbReference type="AlphaFoldDB" id="A0A2N9Y0F7"/>
<dbReference type="EMBL" id="MEIS01000057">
    <property type="protein sequence ID" value="PIT58245.1"/>
    <property type="molecule type" value="Genomic_DNA"/>
</dbReference>
<protein>
    <submittedName>
        <fullName evidence="1">Uncharacterized protein</fullName>
    </submittedName>
</protein>
<reference evidence="1 2" key="1">
    <citation type="journal article" date="2017" name="MBio">
        <title>Type VI secretion-mediated competition in the bee gut microbiome.</title>
        <authorList>
            <person name="Steele M.I."/>
            <person name="Kwong W.K."/>
            <person name="Powell J.E."/>
            <person name="Whiteley M."/>
            <person name="Moran N.A."/>
        </authorList>
    </citation>
    <scope>NUCLEOTIDE SEQUENCE [LARGE SCALE GENOMIC DNA]</scope>
    <source>
        <strain evidence="1 2">Nev3CBA3</strain>
    </source>
</reference>